<dbReference type="Proteomes" id="UP000243502">
    <property type="component" value="Chromosome 3"/>
</dbReference>
<dbReference type="SUPFAM" id="SSF56645">
    <property type="entry name" value="Acyl-CoA dehydrogenase NM domain-like"/>
    <property type="match status" value="1"/>
</dbReference>
<evidence type="ECO:0000259" key="1">
    <source>
        <dbReference type="Pfam" id="PF02771"/>
    </source>
</evidence>
<dbReference type="Pfam" id="PF02771">
    <property type="entry name" value="Acyl-CoA_dh_N"/>
    <property type="match status" value="1"/>
</dbReference>
<gene>
    <name evidence="2" type="ORF">C2L65_34900</name>
</gene>
<dbReference type="InterPro" id="IPR013786">
    <property type="entry name" value="AcylCoA_DH/ox_N"/>
</dbReference>
<name>A0A2I8EZ97_9BURK</name>
<dbReference type="EMBL" id="CP026113">
    <property type="protein sequence ID" value="AUT64820.1"/>
    <property type="molecule type" value="Genomic_DNA"/>
</dbReference>
<protein>
    <submittedName>
        <fullName evidence="2">Acyl-CoA dehydrogenase</fullName>
    </submittedName>
</protein>
<dbReference type="AlphaFoldDB" id="A0A2I8EZ97"/>
<dbReference type="Gene3D" id="1.10.540.10">
    <property type="entry name" value="Acyl-CoA dehydrogenase/oxidase, N-terminal domain"/>
    <property type="match status" value="1"/>
</dbReference>
<dbReference type="InterPro" id="IPR009100">
    <property type="entry name" value="AcylCoA_DH/oxidase_NM_dom_sf"/>
</dbReference>
<evidence type="ECO:0000313" key="2">
    <source>
        <dbReference type="EMBL" id="AUT64820.1"/>
    </source>
</evidence>
<feature type="domain" description="Acyl-CoA dehydrogenase/oxidase N-terminal" evidence="1">
    <location>
        <begin position="24"/>
        <end position="117"/>
    </location>
</feature>
<accession>A0A2I8EZ97</accession>
<dbReference type="KEGG" id="pter:C2L65_34900"/>
<dbReference type="GO" id="GO:0003995">
    <property type="term" value="F:acyl-CoA dehydrogenase activity"/>
    <property type="evidence" value="ECO:0007669"/>
    <property type="project" value="TreeGrafter"/>
</dbReference>
<dbReference type="RefSeq" id="WP_042306148.1">
    <property type="nucleotide sequence ID" value="NZ_CP026113.1"/>
</dbReference>
<dbReference type="PANTHER" id="PTHR43884:SF12">
    <property type="entry name" value="ISOVALERYL-COA DEHYDROGENASE, MITOCHONDRIAL-RELATED"/>
    <property type="match status" value="1"/>
</dbReference>
<sequence>MSSIDSIESQSHSDALQGELARWLDANAEALDIEQSRAGEVLLRLARAEIFGIGVPLALGGGGGSIADAIGAVAQVAQRSVTAAFVLWGHRTFIEYLLNSSNTALRDRWLPALLTGELAGATGLSNAMKFLSNIESLQMHAVREASGWTLNGSLPWITNLRREGFLAAAAFDHAGAAPPSIFAIPSDTEGAHRSDDLDLIGLRASNTAALTLKDAVLDEQYQISADAPAFLARVRPAFLGLQCGLSLGLARRALAAVAEAGDGTRATIKSEAARIEATLDAETDQLMTGVSDASFLQRPASLFELRISLAQTVSAAVGLEVQAAGGRGYLRQQAGTARRVREASFIPIVTPSLVQLKSQLALHERTVAQ</sequence>
<proteinExistence type="predicted"/>
<dbReference type="GO" id="GO:0050660">
    <property type="term" value="F:flavin adenine dinucleotide binding"/>
    <property type="evidence" value="ECO:0007669"/>
    <property type="project" value="InterPro"/>
</dbReference>
<dbReference type="OrthoDB" id="2564795at2"/>
<dbReference type="PANTHER" id="PTHR43884">
    <property type="entry name" value="ACYL-COA DEHYDROGENASE"/>
    <property type="match status" value="1"/>
</dbReference>
<dbReference type="InterPro" id="IPR046373">
    <property type="entry name" value="Acyl-CoA_Oxase/DH_mid-dom_sf"/>
</dbReference>
<dbReference type="Gene3D" id="2.40.110.10">
    <property type="entry name" value="Butyryl-CoA Dehydrogenase, subunit A, domain 2"/>
    <property type="match status" value="1"/>
</dbReference>
<reference evidence="2 3" key="1">
    <citation type="submission" date="2018-01" db="EMBL/GenBank/DDBJ databases">
        <title>Species boundaries and ecological features among Paraburkholderia terrae DSMZ17804T, P. hospita DSMZ17164T and P. caribensis DSMZ13236T.</title>
        <authorList>
            <person name="Pratama A.A."/>
        </authorList>
    </citation>
    <scope>NUCLEOTIDE SEQUENCE [LARGE SCALE GENOMIC DNA]</scope>
    <source>
        <strain evidence="2 3">DSM 17804</strain>
    </source>
</reference>
<dbReference type="InterPro" id="IPR037069">
    <property type="entry name" value="AcylCoA_DH/ox_N_sf"/>
</dbReference>
<evidence type="ECO:0000313" key="3">
    <source>
        <dbReference type="Proteomes" id="UP000243502"/>
    </source>
</evidence>
<organism evidence="2 3">
    <name type="scientific">Paraburkholderia terrae</name>
    <dbReference type="NCBI Taxonomy" id="311230"/>
    <lineage>
        <taxon>Bacteria</taxon>
        <taxon>Pseudomonadati</taxon>
        <taxon>Pseudomonadota</taxon>
        <taxon>Betaproteobacteria</taxon>
        <taxon>Burkholderiales</taxon>
        <taxon>Burkholderiaceae</taxon>
        <taxon>Paraburkholderia</taxon>
    </lineage>
</organism>